<gene>
    <name evidence="1" type="ORF">O3G_MSEX013631</name>
</gene>
<keyword evidence="2" id="KW-1185">Reference proteome</keyword>
<reference evidence="1" key="2">
    <citation type="submission" date="2020-12" db="EMBL/GenBank/DDBJ databases">
        <authorList>
            <person name="Kanost M."/>
        </authorList>
    </citation>
    <scope>NUCLEOTIDE SEQUENCE</scope>
</reference>
<dbReference type="Proteomes" id="UP000791440">
    <property type="component" value="Unassembled WGS sequence"/>
</dbReference>
<proteinExistence type="predicted"/>
<dbReference type="AlphaFoldDB" id="A0A921ZSC6"/>
<protein>
    <submittedName>
        <fullName evidence="1">Uncharacterized protein</fullName>
    </submittedName>
</protein>
<reference evidence="1" key="1">
    <citation type="journal article" date="2016" name="Insect Biochem. Mol. Biol.">
        <title>Multifaceted biological insights from a draft genome sequence of the tobacco hornworm moth, Manduca sexta.</title>
        <authorList>
            <person name="Kanost M.R."/>
            <person name="Arrese E.L."/>
            <person name="Cao X."/>
            <person name="Chen Y.R."/>
            <person name="Chellapilla S."/>
            <person name="Goldsmith M.R."/>
            <person name="Grosse-Wilde E."/>
            <person name="Heckel D.G."/>
            <person name="Herndon N."/>
            <person name="Jiang H."/>
            <person name="Papanicolaou A."/>
            <person name="Qu J."/>
            <person name="Soulages J.L."/>
            <person name="Vogel H."/>
            <person name="Walters J."/>
            <person name="Waterhouse R.M."/>
            <person name="Ahn S.J."/>
            <person name="Almeida F.C."/>
            <person name="An C."/>
            <person name="Aqrawi P."/>
            <person name="Bretschneider A."/>
            <person name="Bryant W.B."/>
            <person name="Bucks S."/>
            <person name="Chao H."/>
            <person name="Chevignon G."/>
            <person name="Christen J.M."/>
            <person name="Clarke D.F."/>
            <person name="Dittmer N.T."/>
            <person name="Ferguson L.C.F."/>
            <person name="Garavelou S."/>
            <person name="Gordon K.H.J."/>
            <person name="Gunaratna R.T."/>
            <person name="Han Y."/>
            <person name="Hauser F."/>
            <person name="He Y."/>
            <person name="Heidel-Fischer H."/>
            <person name="Hirsh A."/>
            <person name="Hu Y."/>
            <person name="Jiang H."/>
            <person name="Kalra D."/>
            <person name="Klinner C."/>
            <person name="Konig C."/>
            <person name="Kovar C."/>
            <person name="Kroll A.R."/>
            <person name="Kuwar S.S."/>
            <person name="Lee S.L."/>
            <person name="Lehman R."/>
            <person name="Li K."/>
            <person name="Li Z."/>
            <person name="Liang H."/>
            <person name="Lovelace S."/>
            <person name="Lu Z."/>
            <person name="Mansfield J.H."/>
            <person name="McCulloch K.J."/>
            <person name="Mathew T."/>
            <person name="Morton B."/>
            <person name="Muzny D.M."/>
            <person name="Neunemann D."/>
            <person name="Ongeri F."/>
            <person name="Pauchet Y."/>
            <person name="Pu L.L."/>
            <person name="Pyrousis I."/>
            <person name="Rao X.J."/>
            <person name="Redding A."/>
            <person name="Roesel C."/>
            <person name="Sanchez-Gracia A."/>
            <person name="Schaack S."/>
            <person name="Shukla A."/>
            <person name="Tetreau G."/>
            <person name="Wang Y."/>
            <person name="Xiong G.H."/>
            <person name="Traut W."/>
            <person name="Walsh T.K."/>
            <person name="Worley K.C."/>
            <person name="Wu D."/>
            <person name="Wu W."/>
            <person name="Wu Y.Q."/>
            <person name="Zhang X."/>
            <person name="Zou Z."/>
            <person name="Zucker H."/>
            <person name="Briscoe A.D."/>
            <person name="Burmester T."/>
            <person name="Clem R.J."/>
            <person name="Feyereisen R."/>
            <person name="Grimmelikhuijzen C.J.P."/>
            <person name="Hamodrakas S.J."/>
            <person name="Hansson B.S."/>
            <person name="Huguet E."/>
            <person name="Jermiin L.S."/>
            <person name="Lan Q."/>
            <person name="Lehman H.K."/>
            <person name="Lorenzen M."/>
            <person name="Merzendorfer H."/>
            <person name="Michalopoulos I."/>
            <person name="Morton D.B."/>
            <person name="Muthukrishnan S."/>
            <person name="Oakeshott J.G."/>
            <person name="Palmer W."/>
            <person name="Park Y."/>
            <person name="Passarelli A.L."/>
            <person name="Rozas J."/>
            <person name="Schwartz L.M."/>
            <person name="Smith W."/>
            <person name="Southgate A."/>
            <person name="Vilcinskas A."/>
            <person name="Vogt R."/>
            <person name="Wang P."/>
            <person name="Werren J."/>
            <person name="Yu X.Q."/>
            <person name="Zhou J.J."/>
            <person name="Brown S.J."/>
            <person name="Scherer S.E."/>
            <person name="Richards S."/>
            <person name="Blissard G.W."/>
        </authorList>
    </citation>
    <scope>NUCLEOTIDE SEQUENCE</scope>
</reference>
<dbReference type="EMBL" id="JH668928">
    <property type="protein sequence ID" value="KAG6463051.1"/>
    <property type="molecule type" value="Genomic_DNA"/>
</dbReference>
<evidence type="ECO:0000313" key="2">
    <source>
        <dbReference type="Proteomes" id="UP000791440"/>
    </source>
</evidence>
<comment type="caution">
    <text evidence="1">The sequence shown here is derived from an EMBL/GenBank/DDBJ whole genome shotgun (WGS) entry which is preliminary data.</text>
</comment>
<sequence length="64" mass="7309">MSAISKFVSSRNFGRISGALLSVKSNRNYFSYTQSLSQTLDRKPEFMTAKQAFEKCLKSGHHYQ</sequence>
<organism evidence="1 2">
    <name type="scientific">Manduca sexta</name>
    <name type="common">Tobacco hawkmoth</name>
    <name type="synonym">Tobacco hornworm</name>
    <dbReference type="NCBI Taxonomy" id="7130"/>
    <lineage>
        <taxon>Eukaryota</taxon>
        <taxon>Metazoa</taxon>
        <taxon>Ecdysozoa</taxon>
        <taxon>Arthropoda</taxon>
        <taxon>Hexapoda</taxon>
        <taxon>Insecta</taxon>
        <taxon>Pterygota</taxon>
        <taxon>Neoptera</taxon>
        <taxon>Endopterygota</taxon>
        <taxon>Lepidoptera</taxon>
        <taxon>Glossata</taxon>
        <taxon>Ditrysia</taxon>
        <taxon>Bombycoidea</taxon>
        <taxon>Sphingidae</taxon>
        <taxon>Sphinginae</taxon>
        <taxon>Sphingini</taxon>
        <taxon>Manduca</taxon>
    </lineage>
</organism>
<accession>A0A921ZSC6</accession>
<evidence type="ECO:0000313" key="1">
    <source>
        <dbReference type="EMBL" id="KAG6463051.1"/>
    </source>
</evidence>
<name>A0A921ZSC6_MANSE</name>